<name>A0AAV6ZSR5_ENGPU</name>
<dbReference type="EMBL" id="WNYA01000046">
    <property type="protein sequence ID" value="KAG8550502.1"/>
    <property type="molecule type" value="Genomic_DNA"/>
</dbReference>
<reference evidence="2" key="1">
    <citation type="thesis" date="2020" institute="ProQuest LLC" country="789 East Eisenhower Parkway, Ann Arbor, MI, USA">
        <title>Comparative Genomics and Chromosome Evolution.</title>
        <authorList>
            <person name="Mudd A.B."/>
        </authorList>
    </citation>
    <scope>NUCLEOTIDE SEQUENCE</scope>
    <source>
        <strain evidence="2">237g6f4</strain>
        <tissue evidence="2">Blood</tissue>
    </source>
</reference>
<organism evidence="2 3">
    <name type="scientific">Engystomops pustulosus</name>
    <name type="common">Tungara frog</name>
    <name type="synonym">Physalaemus pustulosus</name>
    <dbReference type="NCBI Taxonomy" id="76066"/>
    <lineage>
        <taxon>Eukaryota</taxon>
        <taxon>Metazoa</taxon>
        <taxon>Chordata</taxon>
        <taxon>Craniata</taxon>
        <taxon>Vertebrata</taxon>
        <taxon>Euteleostomi</taxon>
        <taxon>Amphibia</taxon>
        <taxon>Batrachia</taxon>
        <taxon>Anura</taxon>
        <taxon>Neobatrachia</taxon>
        <taxon>Hyloidea</taxon>
        <taxon>Leptodactylidae</taxon>
        <taxon>Leiuperinae</taxon>
        <taxon>Engystomops</taxon>
    </lineage>
</organism>
<evidence type="ECO:0000313" key="3">
    <source>
        <dbReference type="Proteomes" id="UP000824782"/>
    </source>
</evidence>
<dbReference type="Proteomes" id="UP000824782">
    <property type="component" value="Unassembled WGS sequence"/>
</dbReference>
<dbReference type="AlphaFoldDB" id="A0AAV6ZSR5"/>
<comment type="caution">
    <text evidence="2">The sequence shown here is derived from an EMBL/GenBank/DDBJ whole genome shotgun (WGS) entry which is preliminary data.</text>
</comment>
<proteinExistence type="predicted"/>
<protein>
    <submittedName>
        <fullName evidence="2">Uncharacterized protein</fullName>
    </submittedName>
</protein>
<feature type="region of interest" description="Disordered" evidence="1">
    <location>
        <begin position="51"/>
        <end position="71"/>
    </location>
</feature>
<evidence type="ECO:0000256" key="1">
    <source>
        <dbReference type="SAM" id="MobiDB-lite"/>
    </source>
</evidence>
<sequence>MKDERREGGCSCTEEQTCCGKGIFCKEKTPTDVTVHIAEIPGCVLVFTHGSGVSHSNSRSRSGSSSTCVNGCRRRRSLSSSRGCPVRFSIRMHAHLHTHVCTH</sequence>
<gene>
    <name evidence="2" type="ORF">GDO81_024735</name>
</gene>
<feature type="compositionally biased region" description="Low complexity" evidence="1">
    <location>
        <begin position="51"/>
        <end position="66"/>
    </location>
</feature>
<keyword evidence="3" id="KW-1185">Reference proteome</keyword>
<accession>A0AAV6ZSR5</accession>
<evidence type="ECO:0000313" key="2">
    <source>
        <dbReference type="EMBL" id="KAG8550502.1"/>
    </source>
</evidence>